<dbReference type="PANTHER" id="PTHR43712:SF2">
    <property type="entry name" value="O-METHYLTRANSFERASE CICE"/>
    <property type="match status" value="1"/>
</dbReference>
<reference evidence="6 7" key="1">
    <citation type="submission" date="2017-11" db="EMBL/GenBank/DDBJ databases">
        <title>Complete genome sequence of Streptomyces lavendulae subsp. lavendulae CCM 3239 (formerly 'Streptomyces aureofaciens CCM 3239'), the producer of the angucycline-type antibiotic auricin.</title>
        <authorList>
            <person name="Busche T."/>
            <person name="Novakova R."/>
            <person name="Al'Dilaimi A."/>
            <person name="Homerova D."/>
            <person name="Feckova L."/>
            <person name="Rezuchova B."/>
            <person name="Mingyar E."/>
            <person name="Csolleiova D."/>
            <person name="Bekeova C."/>
            <person name="Winkler A."/>
            <person name="Sevcikova B."/>
            <person name="Kalinowski J."/>
            <person name="Kormanec J."/>
            <person name="Ruckert C."/>
        </authorList>
    </citation>
    <scope>NUCLEOTIDE SEQUENCE [LARGE SCALE GENOMIC DNA]</scope>
    <source>
        <strain evidence="6 7">CCM 3239</strain>
    </source>
</reference>
<evidence type="ECO:0000313" key="7">
    <source>
        <dbReference type="Proteomes" id="UP000231791"/>
    </source>
</evidence>
<dbReference type="EMBL" id="CP024985">
    <property type="protein sequence ID" value="ATZ28734.1"/>
    <property type="molecule type" value="Genomic_DNA"/>
</dbReference>
<keyword evidence="3" id="KW-0949">S-adenosyl-L-methionine</keyword>
<sequence>MTSAQPVVDLMWAHWKTKTLLSALETGVFGELAAGPLETGDLAARTGVHARVAPDFFDALVALGLLERHGAHYANSPAAAAYLDPARSEAYLGGGFLDRSTGLADDLTRVLRSGEALNGAHTGRDYYESVYRTAGSVRSFQRDMTALSIDSARAIAEEFPWQDHRSLADIGCAEGALSTQVLLRHPHLTATGFDLPPTREGFLAYTAAHGLTERQVFAEGDFFKDDLPRADVIVFGHVLHNWDLETKKLLLRKAYEALPPGGAVLVYETLIDDERRDNAIGLILSLIMHMEVPEGFDYTGADCTAWMRACGFRDTRVRHLAGPESMVVAVKPAAGE</sequence>
<protein>
    <submittedName>
        <fullName evidence="6">Carminomycin 4-O-methyltransferase</fullName>
        <ecNumber evidence="6">2.1.1.-</ecNumber>
    </submittedName>
</protein>
<dbReference type="Gene3D" id="1.10.10.10">
    <property type="entry name" value="Winged helix-like DNA-binding domain superfamily/Winged helix DNA-binding domain"/>
    <property type="match status" value="1"/>
</dbReference>
<dbReference type="Pfam" id="PF08100">
    <property type="entry name" value="Dimerisation"/>
    <property type="match status" value="1"/>
</dbReference>
<dbReference type="SUPFAM" id="SSF46785">
    <property type="entry name" value="Winged helix' DNA-binding domain"/>
    <property type="match status" value="1"/>
</dbReference>
<dbReference type="GO" id="GO:0032259">
    <property type="term" value="P:methylation"/>
    <property type="evidence" value="ECO:0007669"/>
    <property type="project" value="UniProtKB-KW"/>
</dbReference>
<dbReference type="PROSITE" id="PS51683">
    <property type="entry name" value="SAM_OMT_II"/>
    <property type="match status" value="1"/>
</dbReference>
<dbReference type="SUPFAM" id="SSF53335">
    <property type="entry name" value="S-adenosyl-L-methionine-dependent methyltransferases"/>
    <property type="match status" value="1"/>
</dbReference>
<dbReference type="KEGG" id="slx:SLAV_34820"/>
<dbReference type="InterPro" id="IPR036388">
    <property type="entry name" value="WH-like_DNA-bd_sf"/>
</dbReference>
<evidence type="ECO:0000256" key="3">
    <source>
        <dbReference type="ARBA" id="ARBA00022691"/>
    </source>
</evidence>
<dbReference type="InterPro" id="IPR001077">
    <property type="entry name" value="COMT_C"/>
</dbReference>
<dbReference type="GO" id="GO:0046983">
    <property type="term" value="F:protein dimerization activity"/>
    <property type="evidence" value="ECO:0007669"/>
    <property type="project" value="InterPro"/>
</dbReference>
<keyword evidence="7" id="KW-1185">Reference proteome</keyword>
<evidence type="ECO:0000259" key="4">
    <source>
        <dbReference type="Pfam" id="PF00891"/>
    </source>
</evidence>
<evidence type="ECO:0000259" key="5">
    <source>
        <dbReference type="Pfam" id="PF08100"/>
    </source>
</evidence>
<evidence type="ECO:0000256" key="2">
    <source>
        <dbReference type="ARBA" id="ARBA00022679"/>
    </source>
</evidence>
<dbReference type="InterPro" id="IPR036390">
    <property type="entry name" value="WH_DNA-bd_sf"/>
</dbReference>
<dbReference type="AlphaFoldDB" id="A0A2K8PPT8"/>
<gene>
    <name evidence="6" type="primary">dnrK</name>
    <name evidence="6" type="ORF">SLAV_34820</name>
</gene>
<dbReference type="PANTHER" id="PTHR43712">
    <property type="entry name" value="PUTATIVE (AFU_ORTHOLOGUE AFUA_4G14580)-RELATED"/>
    <property type="match status" value="1"/>
</dbReference>
<dbReference type="GO" id="GO:0008171">
    <property type="term" value="F:O-methyltransferase activity"/>
    <property type="evidence" value="ECO:0007669"/>
    <property type="project" value="InterPro"/>
</dbReference>
<keyword evidence="2 6" id="KW-0808">Transferase</keyword>
<dbReference type="GeneID" id="49387939"/>
<dbReference type="CDD" id="cd02440">
    <property type="entry name" value="AdoMet_MTases"/>
    <property type="match status" value="1"/>
</dbReference>
<dbReference type="Proteomes" id="UP000231791">
    <property type="component" value="Chromosome"/>
</dbReference>
<feature type="domain" description="O-methyltransferase dimerisation" evidence="5">
    <location>
        <begin position="9"/>
        <end position="83"/>
    </location>
</feature>
<evidence type="ECO:0000256" key="1">
    <source>
        <dbReference type="ARBA" id="ARBA00022603"/>
    </source>
</evidence>
<dbReference type="InterPro" id="IPR016461">
    <property type="entry name" value="COMT-like"/>
</dbReference>
<keyword evidence="1 6" id="KW-0489">Methyltransferase</keyword>
<dbReference type="Gene3D" id="3.40.50.150">
    <property type="entry name" value="Vaccinia Virus protein VP39"/>
    <property type="match status" value="1"/>
</dbReference>
<dbReference type="Pfam" id="PF00891">
    <property type="entry name" value="Methyltransf_2"/>
    <property type="match status" value="1"/>
</dbReference>
<dbReference type="InterPro" id="IPR029063">
    <property type="entry name" value="SAM-dependent_MTases_sf"/>
</dbReference>
<dbReference type="OrthoDB" id="582216at2"/>
<name>A0A2K8PPT8_STRLA</name>
<dbReference type="InterPro" id="IPR012967">
    <property type="entry name" value="COMT_dimerisation"/>
</dbReference>
<organism evidence="6 7">
    <name type="scientific">Streptomyces lavendulae subsp. lavendulae</name>
    <dbReference type="NCBI Taxonomy" id="58340"/>
    <lineage>
        <taxon>Bacteria</taxon>
        <taxon>Bacillati</taxon>
        <taxon>Actinomycetota</taxon>
        <taxon>Actinomycetes</taxon>
        <taxon>Kitasatosporales</taxon>
        <taxon>Streptomycetaceae</taxon>
        <taxon>Streptomyces</taxon>
    </lineage>
</organism>
<evidence type="ECO:0000313" key="6">
    <source>
        <dbReference type="EMBL" id="ATZ28734.1"/>
    </source>
</evidence>
<proteinExistence type="predicted"/>
<feature type="domain" description="O-methyltransferase C-terminal" evidence="4">
    <location>
        <begin position="122"/>
        <end position="313"/>
    </location>
</feature>
<accession>A0A2K8PPT8</accession>
<dbReference type="EC" id="2.1.1.-" evidence="6"/>
<dbReference type="RefSeq" id="WP_037687337.1">
    <property type="nucleotide sequence ID" value="NZ_CP024985.1"/>
</dbReference>